<organism evidence="2 3">
    <name type="scientific">Kutzneria viridogrisea</name>
    <dbReference type="NCBI Taxonomy" id="47990"/>
    <lineage>
        <taxon>Bacteria</taxon>
        <taxon>Bacillati</taxon>
        <taxon>Actinomycetota</taxon>
        <taxon>Actinomycetes</taxon>
        <taxon>Pseudonocardiales</taxon>
        <taxon>Pseudonocardiaceae</taxon>
        <taxon>Kutzneria</taxon>
    </lineage>
</organism>
<dbReference type="SUPFAM" id="SSF53474">
    <property type="entry name" value="alpha/beta-Hydrolases"/>
    <property type="match status" value="1"/>
</dbReference>
<dbReference type="Proteomes" id="UP000517916">
    <property type="component" value="Unassembled WGS sequence"/>
</dbReference>
<dbReference type="InterPro" id="IPR029058">
    <property type="entry name" value="AB_hydrolase_fold"/>
</dbReference>
<dbReference type="EMBL" id="JACJID010000010">
    <property type="protein sequence ID" value="MBA8931912.1"/>
    <property type="molecule type" value="Genomic_DNA"/>
</dbReference>
<dbReference type="Gene3D" id="3.40.50.1820">
    <property type="entry name" value="alpha/beta hydrolase"/>
    <property type="match status" value="1"/>
</dbReference>
<feature type="domain" description="AB hydrolase-1" evidence="1">
    <location>
        <begin position="16"/>
        <end position="229"/>
    </location>
</feature>
<reference evidence="2 3" key="1">
    <citation type="submission" date="2020-08" db="EMBL/GenBank/DDBJ databases">
        <title>Genomic Encyclopedia of Archaeal and Bacterial Type Strains, Phase II (KMG-II): from individual species to whole genera.</title>
        <authorList>
            <person name="Goeker M."/>
        </authorList>
    </citation>
    <scope>NUCLEOTIDE SEQUENCE [LARGE SCALE GENOMIC DNA]</scope>
    <source>
        <strain evidence="2 3">DSM 43850</strain>
    </source>
</reference>
<dbReference type="PANTHER" id="PTHR43798">
    <property type="entry name" value="MONOACYLGLYCEROL LIPASE"/>
    <property type="match status" value="1"/>
</dbReference>
<evidence type="ECO:0000313" key="3">
    <source>
        <dbReference type="Proteomes" id="UP000517916"/>
    </source>
</evidence>
<dbReference type="RefSeq" id="WP_030111189.1">
    <property type="nucleotide sequence ID" value="NZ_BAAABQ010000061.1"/>
</dbReference>
<gene>
    <name evidence="2" type="ORF">BC739_009171</name>
</gene>
<dbReference type="InterPro" id="IPR050266">
    <property type="entry name" value="AB_hydrolase_sf"/>
</dbReference>
<evidence type="ECO:0000313" key="2">
    <source>
        <dbReference type="EMBL" id="MBA8931912.1"/>
    </source>
</evidence>
<accession>A0ABR6BZ84</accession>
<dbReference type="Pfam" id="PF12697">
    <property type="entry name" value="Abhydrolase_6"/>
    <property type="match status" value="1"/>
</dbReference>
<dbReference type="InterPro" id="IPR000073">
    <property type="entry name" value="AB_hydrolase_1"/>
</dbReference>
<proteinExistence type="predicted"/>
<protein>
    <submittedName>
        <fullName evidence="2">Pimeloyl-ACP methyl ester carboxylesterase</fullName>
    </submittedName>
</protein>
<sequence length="233" mass="24172">MDELRVRTGGTGEPNIVLLHGLGATSEVWDGVTERLTGSWIAPDLPGHGGSRRLAEYTFDRLADALAPCVPPDPVLVGHSLGGVLALALAARVRARSVLAIGVKVVWAQEELDRAAAMAARPGKLFATREEAAERYLKVAGLTGPDAPDAGLVREPGGWGLALDNRAFGVGAPDMRALLDGAGCPVVLAAGAEDPMCRPEQLRALDPEAVVLPGLGHNAHAEDPAAVAELISR</sequence>
<evidence type="ECO:0000259" key="1">
    <source>
        <dbReference type="Pfam" id="PF12697"/>
    </source>
</evidence>
<comment type="caution">
    <text evidence="2">The sequence shown here is derived from an EMBL/GenBank/DDBJ whole genome shotgun (WGS) entry which is preliminary data.</text>
</comment>
<name>A0ABR6BZ84_9PSEU</name>
<keyword evidence="3" id="KW-1185">Reference proteome</keyword>